<gene>
    <name evidence="1" type="ORF">NQ176_g7935</name>
</gene>
<organism evidence="1 2">
    <name type="scientific">Zarea fungicola</name>
    <dbReference type="NCBI Taxonomy" id="93591"/>
    <lineage>
        <taxon>Eukaryota</taxon>
        <taxon>Fungi</taxon>
        <taxon>Dikarya</taxon>
        <taxon>Ascomycota</taxon>
        <taxon>Pezizomycotina</taxon>
        <taxon>Sordariomycetes</taxon>
        <taxon>Hypocreomycetidae</taxon>
        <taxon>Hypocreales</taxon>
        <taxon>Cordycipitaceae</taxon>
        <taxon>Zarea</taxon>
    </lineage>
</organism>
<name>A0ACC1MWB5_9HYPO</name>
<accession>A0ACC1MWB5</accession>
<reference evidence="1" key="1">
    <citation type="submission" date="2022-08" db="EMBL/GenBank/DDBJ databases">
        <title>Genome Sequence of Lecanicillium fungicola.</title>
        <authorList>
            <person name="Buettner E."/>
        </authorList>
    </citation>
    <scope>NUCLEOTIDE SEQUENCE</scope>
    <source>
        <strain evidence="1">Babe33</strain>
    </source>
</reference>
<dbReference type="Proteomes" id="UP001143910">
    <property type="component" value="Unassembled WGS sequence"/>
</dbReference>
<proteinExistence type="predicted"/>
<evidence type="ECO:0000313" key="1">
    <source>
        <dbReference type="EMBL" id="KAJ2970952.1"/>
    </source>
</evidence>
<sequence>MLNMKDNSVDCENEGLDTASMLRLHPQQSIQLTAEVFEKMYLSPQNTVRGDLRKTFGNPTPMALIGFLICLTPLSCDLMGWRGGGGSGAAGTILEFFLGNTFPFVVFGSFGAFWLSFGGTLQPFFNAAGAYANGDHAKGITSAGFENSFAFFLLFLAVMCFVYTIASIRTNVVFFLIFVGLDLAMSILAGAFWQLGHNNPELGAKLLVMGGGCAFVVAMLGWYIFLVQILASVDFPYELPIGDLSTVVKGGTERRARSSRHLTPNSD</sequence>
<keyword evidence="2" id="KW-1185">Reference proteome</keyword>
<evidence type="ECO:0000313" key="2">
    <source>
        <dbReference type="Proteomes" id="UP001143910"/>
    </source>
</evidence>
<protein>
    <submittedName>
        <fullName evidence="1">Uncharacterized protein</fullName>
    </submittedName>
</protein>
<dbReference type="EMBL" id="JANJQO010001437">
    <property type="protein sequence ID" value="KAJ2970952.1"/>
    <property type="molecule type" value="Genomic_DNA"/>
</dbReference>
<comment type="caution">
    <text evidence="1">The sequence shown here is derived from an EMBL/GenBank/DDBJ whole genome shotgun (WGS) entry which is preliminary data.</text>
</comment>